<dbReference type="PROSITE" id="PS50026">
    <property type="entry name" value="EGF_3"/>
    <property type="match status" value="1"/>
</dbReference>
<keyword evidence="9" id="KW-0339">Growth factor</keyword>
<dbReference type="PANTHER" id="PTHR11100">
    <property type="entry name" value="HEREGULIN-NEUREGULIN FAMILY MEMBER"/>
    <property type="match status" value="1"/>
</dbReference>
<evidence type="ECO:0000256" key="10">
    <source>
        <dbReference type="ARBA" id="ARBA00023136"/>
    </source>
</evidence>
<gene>
    <name evidence="18" type="primary">NRG1</name>
    <name evidence="18" type="ORF">ATANTOWER_003186</name>
</gene>
<protein>
    <submittedName>
        <fullName evidence="18">Transcriptional repressor</fullName>
    </submittedName>
</protein>
<evidence type="ECO:0000256" key="14">
    <source>
        <dbReference type="PROSITE-ProRule" id="PRU00076"/>
    </source>
</evidence>
<feature type="non-terminal residue" evidence="18">
    <location>
        <position position="1"/>
    </location>
</feature>
<dbReference type="Pfam" id="PF02158">
    <property type="entry name" value="Neuregulin"/>
    <property type="match status" value="1"/>
</dbReference>
<dbReference type="PANTHER" id="PTHR11100:SF20">
    <property type="entry name" value="PRO-NEUREGULIN-2, MEMBRANE-BOUND ISOFORM"/>
    <property type="match status" value="1"/>
</dbReference>
<evidence type="ECO:0000256" key="8">
    <source>
        <dbReference type="ARBA" id="ARBA00022989"/>
    </source>
</evidence>
<feature type="transmembrane region" description="Helical" evidence="16">
    <location>
        <begin position="37"/>
        <end position="59"/>
    </location>
</feature>
<keyword evidence="10 16" id="KW-0472">Membrane</keyword>
<name>A0ABU7AEA9_9TELE</name>
<comment type="subcellular location">
    <subcellularLocation>
        <location evidence="1">Cell membrane</location>
        <topology evidence="1">Single-pass type I membrane protein</topology>
    </subcellularLocation>
    <subcellularLocation>
        <location evidence="2">Secreted</location>
    </subcellularLocation>
</comment>
<keyword evidence="5" id="KW-0964">Secreted</keyword>
<evidence type="ECO:0000256" key="15">
    <source>
        <dbReference type="SAM" id="MobiDB-lite"/>
    </source>
</evidence>
<feature type="compositionally biased region" description="Basic residues" evidence="15">
    <location>
        <begin position="132"/>
        <end position="142"/>
    </location>
</feature>
<evidence type="ECO:0000256" key="7">
    <source>
        <dbReference type="ARBA" id="ARBA00022692"/>
    </source>
</evidence>
<comment type="caution">
    <text evidence="18">The sequence shown here is derived from an EMBL/GenBank/DDBJ whole genome shotgun (WGS) entry which is preliminary data.</text>
</comment>
<feature type="domain" description="EGF-like" evidence="17">
    <location>
        <begin position="1"/>
        <end position="11"/>
    </location>
</feature>
<dbReference type="EMBL" id="JAHUTI010011168">
    <property type="protein sequence ID" value="MED6236008.1"/>
    <property type="molecule type" value="Genomic_DNA"/>
</dbReference>
<keyword evidence="11 14" id="KW-1015">Disulfide bond</keyword>
<evidence type="ECO:0000259" key="17">
    <source>
        <dbReference type="PROSITE" id="PS50026"/>
    </source>
</evidence>
<keyword evidence="7 16" id="KW-0812">Transmembrane</keyword>
<evidence type="ECO:0000256" key="12">
    <source>
        <dbReference type="ARBA" id="ARBA00023180"/>
    </source>
</evidence>
<keyword evidence="4" id="KW-1003">Cell membrane</keyword>
<evidence type="ECO:0000256" key="4">
    <source>
        <dbReference type="ARBA" id="ARBA00022475"/>
    </source>
</evidence>
<dbReference type="InterPro" id="IPR000742">
    <property type="entry name" value="EGF"/>
</dbReference>
<evidence type="ECO:0000313" key="18">
    <source>
        <dbReference type="EMBL" id="MED6236008.1"/>
    </source>
</evidence>
<dbReference type="InterPro" id="IPR040180">
    <property type="entry name" value="Neuregulin"/>
</dbReference>
<evidence type="ECO:0000256" key="5">
    <source>
        <dbReference type="ARBA" id="ARBA00022525"/>
    </source>
</evidence>
<proteinExistence type="inferred from homology"/>
<keyword evidence="8 16" id="KW-1133">Transmembrane helix</keyword>
<evidence type="ECO:0000313" key="19">
    <source>
        <dbReference type="Proteomes" id="UP001345963"/>
    </source>
</evidence>
<keyword evidence="13" id="KW-0393">Immunoglobulin domain</keyword>
<reference evidence="18 19" key="1">
    <citation type="submission" date="2021-07" db="EMBL/GenBank/DDBJ databases">
        <authorList>
            <person name="Palmer J.M."/>
        </authorList>
    </citation>
    <scope>NUCLEOTIDE SEQUENCE [LARGE SCALE GENOMIC DNA]</scope>
    <source>
        <strain evidence="18 19">AT_MEX2019</strain>
        <tissue evidence="18">Muscle</tissue>
    </source>
</reference>
<organism evidence="18 19">
    <name type="scientific">Ataeniobius toweri</name>
    <dbReference type="NCBI Taxonomy" id="208326"/>
    <lineage>
        <taxon>Eukaryota</taxon>
        <taxon>Metazoa</taxon>
        <taxon>Chordata</taxon>
        <taxon>Craniata</taxon>
        <taxon>Vertebrata</taxon>
        <taxon>Euteleostomi</taxon>
        <taxon>Actinopterygii</taxon>
        <taxon>Neopterygii</taxon>
        <taxon>Teleostei</taxon>
        <taxon>Neoteleostei</taxon>
        <taxon>Acanthomorphata</taxon>
        <taxon>Ovalentaria</taxon>
        <taxon>Atherinomorphae</taxon>
        <taxon>Cyprinodontiformes</taxon>
        <taxon>Goodeidae</taxon>
        <taxon>Ataeniobius</taxon>
    </lineage>
</organism>
<accession>A0ABU7AEA9</accession>
<feature type="compositionally biased region" description="Polar residues" evidence="15">
    <location>
        <begin position="70"/>
        <end position="81"/>
    </location>
</feature>
<evidence type="ECO:0000256" key="11">
    <source>
        <dbReference type="ARBA" id="ARBA00023157"/>
    </source>
</evidence>
<evidence type="ECO:0000256" key="1">
    <source>
        <dbReference type="ARBA" id="ARBA00004251"/>
    </source>
</evidence>
<feature type="compositionally biased region" description="Basic and acidic residues" evidence="15">
    <location>
        <begin position="143"/>
        <end position="162"/>
    </location>
</feature>
<dbReference type="InterPro" id="IPR002154">
    <property type="entry name" value="Neuregulin_C"/>
</dbReference>
<evidence type="ECO:0000256" key="2">
    <source>
        <dbReference type="ARBA" id="ARBA00004613"/>
    </source>
</evidence>
<evidence type="ECO:0000256" key="16">
    <source>
        <dbReference type="SAM" id="Phobius"/>
    </source>
</evidence>
<keyword evidence="19" id="KW-1185">Reference proteome</keyword>
<comment type="similarity">
    <text evidence="3">Belongs to the neuregulin family.</text>
</comment>
<dbReference type="Proteomes" id="UP001345963">
    <property type="component" value="Unassembled WGS sequence"/>
</dbReference>
<feature type="disulfide bond" evidence="14">
    <location>
        <begin position="1"/>
        <end position="10"/>
    </location>
</feature>
<evidence type="ECO:0000256" key="3">
    <source>
        <dbReference type="ARBA" id="ARBA00008216"/>
    </source>
</evidence>
<evidence type="ECO:0000256" key="9">
    <source>
        <dbReference type="ARBA" id="ARBA00023030"/>
    </source>
</evidence>
<comment type="caution">
    <text evidence="14">Lacks conserved residue(s) required for the propagation of feature annotation.</text>
</comment>
<keyword evidence="6 14" id="KW-0245">EGF-like domain</keyword>
<evidence type="ECO:0000256" key="6">
    <source>
        <dbReference type="ARBA" id="ARBA00022536"/>
    </source>
</evidence>
<sequence>CPNDYTGDRCQNSVMAGFYKLLKIEFMEAEELYQRRVLTITGICVALLVVGIVCVVAYCKTKKQRKQMQSHLHQNQNQCVEQPNRMLANGPNHPGPGPEEIPMVDVSPHSGNTQQVEHNSSTEEIKSYQLLRTKKYTSGHHKQAQETTDRKKNHPVENLKTN</sequence>
<feature type="region of interest" description="Disordered" evidence="15">
    <location>
        <begin position="70"/>
        <end position="162"/>
    </location>
</feature>
<feature type="compositionally biased region" description="Polar residues" evidence="15">
    <location>
        <begin position="109"/>
        <end position="119"/>
    </location>
</feature>
<evidence type="ECO:0000256" key="13">
    <source>
        <dbReference type="ARBA" id="ARBA00023319"/>
    </source>
</evidence>
<keyword evidence="12" id="KW-0325">Glycoprotein</keyword>